<dbReference type="InterPro" id="IPR036424">
    <property type="entry name" value="UPP_synth-like_sf"/>
</dbReference>
<dbReference type="Gene3D" id="3.40.1180.10">
    <property type="entry name" value="Decaprenyl diphosphate synthase-like"/>
    <property type="match status" value="1"/>
</dbReference>
<keyword evidence="4" id="KW-1185">Reference proteome</keyword>
<dbReference type="PANTHER" id="PTHR10291:SF0">
    <property type="entry name" value="DEHYDRODOLICHYL DIPHOSPHATE SYNTHASE 2"/>
    <property type="match status" value="1"/>
</dbReference>
<feature type="active site" evidence="2">
    <location>
        <position position="16"/>
    </location>
</feature>
<comment type="subunit">
    <text evidence="2">Homodimer.</text>
</comment>
<gene>
    <name evidence="3" type="ORF">GGR04_000258</name>
</gene>
<dbReference type="InterPro" id="IPR018520">
    <property type="entry name" value="UPP_synth-like_CS"/>
</dbReference>
<protein>
    <recommendedName>
        <fullName evidence="2">Isoprenyl transferase</fullName>
        <ecNumber evidence="2">2.5.1.-</ecNumber>
    </recommendedName>
</protein>
<dbReference type="HAMAP" id="MF_01139">
    <property type="entry name" value="ISPT"/>
    <property type="match status" value="1"/>
</dbReference>
<dbReference type="GO" id="GO:0000287">
    <property type="term" value="F:magnesium ion binding"/>
    <property type="evidence" value="ECO:0007669"/>
    <property type="project" value="UniProtKB-UniRule"/>
</dbReference>
<dbReference type="Proteomes" id="UP000542776">
    <property type="component" value="Unassembled WGS sequence"/>
</dbReference>
<keyword evidence="1 2" id="KW-0808">Transferase</keyword>
<dbReference type="EC" id="2.5.1.-" evidence="2"/>
<dbReference type="GO" id="GO:0016094">
    <property type="term" value="P:polyprenol biosynthetic process"/>
    <property type="evidence" value="ECO:0007669"/>
    <property type="project" value="TreeGrafter"/>
</dbReference>
<dbReference type="PANTHER" id="PTHR10291">
    <property type="entry name" value="DEHYDRODOLICHYL DIPHOSPHATE SYNTHASE FAMILY MEMBER"/>
    <property type="match status" value="1"/>
</dbReference>
<evidence type="ECO:0000256" key="1">
    <source>
        <dbReference type="ARBA" id="ARBA00022679"/>
    </source>
</evidence>
<feature type="binding site" evidence="2">
    <location>
        <position position="174"/>
    </location>
    <ligand>
        <name>substrate</name>
    </ligand>
</feature>
<sequence length="233" mass="25237">MQSTLRPKTHLAVIMDGNGRWATNRGLPRSRGHEAGARAVRPVVEAATEAGIGTLTLYAFSSDNWRRPGPEVAVLMGLLHRFLAKEIEALADSGVRLNVIGRRDRLPSGLAARIAAAEAMSAGAARLHLRIAVDYSSRDALLEAARRAEASVTRETFGALVAGAGVPDVDLLVRTGGERRLSDFLLWECAYAELRFVDRLWPDFGRDDLTEALADLRSRQRRFGGLPAAAEAA</sequence>
<dbReference type="NCBIfam" id="TIGR00055">
    <property type="entry name" value="uppS"/>
    <property type="match status" value="1"/>
</dbReference>
<dbReference type="EMBL" id="JACIEK010000001">
    <property type="protein sequence ID" value="MBB3996437.1"/>
    <property type="molecule type" value="Genomic_DNA"/>
</dbReference>
<dbReference type="GO" id="GO:0005829">
    <property type="term" value="C:cytosol"/>
    <property type="evidence" value="ECO:0007669"/>
    <property type="project" value="TreeGrafter"/>
</dbReference>
<keyword evidence="2" id="KW-0479">Metal-binding</keyword>
<comment type="cofactor">
    <cofactor evidence="2">
        <name>Mg(2+)</name>
        <dbReference type="ChEBI" id="CHEBI:18420"/>
    </cofactor>
    <text evidence="2">Binds 2 magnesium ions per subunit.</text>
</comment>
<evidence type="ECO:0000256" key="2">
    <source>
        <dbReference type="HAMAP-Rule" id="MF_01139"/>
    </source>
</evidence>
<feature type="binding site" evidence="2">
    <location>
        <position position="33"/>
    </location>
    <ligand>
        <name>substrate</name>
    </ligand>
</feature>
<comment type="function">
    <text evidence="2">Catalyzes the condensation of isopentenyl diphosphate (IPP) with allylic pyrophosphates generating different type of terpenoids.</text>
</comment>
<evidence type="ECO:0000313" key="4">
    <source>
        <dbReference type="Proteomes" id="UP000542776"/>
    </source>
</evidence>
<keyword evidence="2" id="KW-0460">Magnesium</keyword>
<feature type="binding site" evidence="2">
    <location>
        <begin position="180"/>
        <end position="182"/>
    </location>
    <ligand>
        <name>substrate</name>
    </ligand>
</feature>
<dbReference type="RefSeq" id="WP_183197081.1">
    <property type="nucleotide sequence ID" value="NZ_JACIEK010000001.1"/>
</dbReference>
<organism evidence="3 4">
    <name type="scientific">Aureimonas pseudogalii</name>
    <dbReference type="NCBI Taxonomy" id="1744844"/>
    <lineage>
        <taxon>Bacteria</taxon>
        <taxon>Pseudomonadati</taxon>
        <taxon>Pseudomonadota</taxon>
        <taxon>Alphaproteobacteria</taxon>
        <taxon>Hyphomicrobiales</taxon>
        <taxon>Aurantimonadaceae</taxon>
        <taxon>Aureimonas</taxon>
    </lineage>
</organism>
<proteinExistence type="inferred from homology"/>
<reference evidence="3 4" key="1">
    <citation type="submission" date="2020-08" db="EMBL/GenBank/DDBJ databases">
        <title>Genomic Encyclopedia of Type Strains, Phase IV (KMG-IV): sequencing the most valuable type-strain genomes for metagenomic binning, comparative biology and taxonomic classification.</title>
        <authorList>
            <person name="Goeker M."/>
        </authorList>
    </citation>
    <scope>NUCLEOTIDE SEQUENCE [LARGE SCALE GENOMIC DNA]</scope>
    <source>
        <strain evidence="3 4">DSM 102238</strain>
    </source>
</reference>
<feature type="binding site" evidence="2">
    <location>
        <position position="193"/>
    </location>
    <ligand>
        <name>Mg(2+)</name>
        <dbReference type="ChEBI" id="CHEBI:18420"/>
    </ligand>
</feature>
<evidence type="ECO:0000313" key="3">
    <source>
        <dbReference type="EMBL" id="MBB3996437.1"/>
    </source>
</evidence>
<dbReference type="Pfam" id="PF01255">
    <property type="entry name" value="Prenyltransf"/>
    <property type="match status" value="1"/>
</dbReference>
<feature type="binding site" evidence="2">
    <location>
        <position position="16"/>
    </location>
    <ligand>
        <name>Mg(2+)</name>
        <dbReference type="ChEBI" id="CHEBI:18420"/>
    </ligand>
</feature>
<feature type="binding site" evidence="2">
    <location>
        <position position="29"/>
    </location>
    <ligand>
        <name>substrate</name>
    </ligand>
</feature>
<dbReference type="PROSITE" id="PS01066">
    <property type="entry name" value="UPP_SYNTHASE"/>
    <property type="match status" value="1"/>
</dbReference>
<accession>A0A7W6H2T8</accession>
<feature type="binding site" evidence="2">
    <location>
        <begin position="61"/>
        <end position="63"/>
    </location>
    <ligand>
        <name>substrate</name>
    </ligand>
</feature>
<dbReference type="SUPFAM" id="SSF64005">
    <property type="entry name" value="Undecaprenyl diphosphate synthase"/>
    <property type="match status" value="1"/>
</dbReference>
<comment type="similarity">
    <text evidence="2">Belongs to the UPP synthase family.</text>
</comment>
<feature type="binding site" evidence="2">
    <location>
        <position position="67"/>
    </location>
    <ligand>
        <name>substrate</name>
    </ligand>
</feature>
<feature type="binding site" evidence="2">
    <location>
        <begin position="17"/>
        <end position="20"/>
    </location>
    <ligand>
        <name>substrate</name>
    </ligand>
</feature>
<comment type="caution">
    <text evidence="3">The sequence shown here is derived from an EMBL/GenBank/DDBJ whole genome shotgun (WGS) entry which is preliminary data.</text>
</comment>
<name>A0A7W6H2T8_9HYPH</name>
<feature type="binding site" evidence="2">
    <location>
        <position position="21"/>
    </location>
    <ligand>
        <name>substrate</name>
    </ligand>
</feature>
<dbReference type="AlphaFoldDB" id="A0A7W6H2T8"/>
<dbReference type="NCBIfam" id="NF011412">
    <property type="entry name" value="PRK14839.1"/>
    <property type="match status" value="1"/>
</dbReference>
<feature type="binding site" evidence="2">
    <location>
        <position position="65"/>
    </location>
    <ligand>
        <name>substrate</name>
    </ligand>
</feature>
<dbReference type="CDD" id="cd00475">
    <property type="entry name" value="Cis_IPPS"/>
    <property type="match status" value="1"/>
</dbReference>
<dbReference type="GO" id="GO:0008834">
    <property type="term" value="F:ditrans,polycis-undecaprenyl-diphosphate synthase [(2E,6E)-farnesyl-diphosphate specific] activity"/>
    <property type="evidence" value="ECO:0007669"/>
    <property type="project" value="TreeGrafter"/>
</dbReference>
<dbReference type="InterPro" id="IPR001441">
    <property type="entry name" value="UPP_synth-like"/>
</dbReference>
<feature type="active site" description="Proton acceptor" evidence="2">
    <location>
        <position position="64"/>
    </location>
</feature>